<protein>
    <submittedName>
        <fullName evidence="10">Macrophage erythroblast attacher</fullName>
    </submittedName>
</protein>
<evidence type="ECO:0000256" key="3">
    <source>
        <dbReference type="ARBA" id="ARBA00022723"/>
    </source>
</evidence>
<evidence type="ECO:0000259" key="9">
    <source>
        <dbReference type="PROSITE" id="PS51867"/>
    </source>
</evidence>
<sequence length="447" mass="51466">MFNITTRWLYISTIFTFSYPLFFWPPKGNCTCTFVSCPYICYAFDAPQFYSVMADLKSLEHPTLKVPYEVLNKKFRAGQKTVDREVSHVQISISELEKSLFRTPVQVDQICSLIGATVEKLQTMKRKVEEAISDELEAAQNCKRRVEHLKLGAVGIIPTTDSSITYSLWKKTRVERYLVEHLLRAGHYNTAQKMVEQNPELAELTNLDIFLVARNVELTLAQQQTQAALAWIHDHKSKLRKIKSTLEFHLRQQEFVELIRSDRRMDAVRHARKYLTSMDDVPLEELQHALALLAFPSDTQLSPYKEMLDMSRWVALTEEFRQDYFRLYQLAPLSVLAVALQAGLSAMKTPQCYRPVDQRNAECPVCQEPLNKLAERLPHAHCSQSRLICRLSGLPLNEHNLPMMLPNGRVYGEQALRNMAMSNNGMVTCPRTKEVFAIKDAEKVYVM</sequence>
<evidence type="ECO:0000256" key="5">
    <source>
        <dbReference type="ARBA" id="ARBA00022833"/>
    </source>
</evidence>
<evidence type="ECO:0000313" key="12">
    <source>
        <dbReference type="Proteomes" id="UP000076858"/>
    </source>
</evidence>
<dbReference type="InterPro" id="IPR013144">
    <property type="entry name" value="CRA_dom"/>
</dbReference>
<dbReference type="GO" id="GO:0034657">
    <property type="term" value="C:GID complex"/>
    <property type="evidence" value="ECO:0007669"/>
    <property type="project" value="TreeGrafter"/>
</dbReference>
<dbReference type="SMART" id="SM00668">
    <property type="entry name" value="CTLH"/>
    <property type="match status" value="1"/>
</dbReference>
<dbReference type="InterPro" id="IPR006595">
    <property type="entry name" value="CTLH_C"/>
</dbReference>
<dbReference type="Proteomes" id="UP000076858">
    <property type="component" value="Unassembled WGS sequence"/>
</dbReference>
<dbReference type="EMBL" id="LRGB01000024">
    <property type="protein sequence ID" value="KZS21412.1"/>
    <property type="molecule type" value="Genomic_DNA"/>
</dbReference>
<dbReference type="CDD" id="cd16659">
    <property type="entry name" value="RING-Ubox_Emp"/>
    <property type="match status" value="1"/>
</dbReference>
<dbReference type="SMART" id="SM00757">
    <property type="entry name" value="CRA"/>
    <property type="match status" value="1"/>
</dbReference>
<accession>A0A0P4XA94</accession>
<dbReference type="Pfam" id="PF10607">
    <property type="entry name" value="CTLH"/>
    <property type="match status" value="1"/>
</dbReference>
<keyword evidence="12" id="KW-1185">Reference proteome</keyword>
<evidence type="ECO:0000256" key="6">
    <source>
        <dbReference type="PROSITE-ProRule" id="PRU01215"/>
    </source>
</evidence>
<dbReference type="InterPro" id="IPR045098">
    <property type="entry name" value="Fyv10_fam"/>
</dbReference>
<evidence type="ECO:0000313" key="11">
    <source>
        <dbReference type="EMBL" id="KZS21412.1"/>
    </source>
</evidence>
<proteinExistence type="predicted"/>
<gene>
    <name evidence="11" type="ORF">APZ42_011346</name>
</gene>
<dbReference type="OrthoDB" id="1933455at2759"/>
<keyword evidence="3" id="KW-0479">Metal-binding</keyword>
<comment type="subcellular location">
    <subcellularLocation>
        <location evidence="1">Cytoplasm</location>
    </subcellularLocation>
</comment>
<dbReference type="GO" id="GO:0005634">
    <property type="term" value="C:nucleus"/>
    <property type="evidence" value="ECO:0007669"/>
    <property type="project" value="TreeGrafter"/>
</dbReference>
<keyword evidence="4 6" id="KW-0863">Zinc-finger</keyword>
<dbReference type="InterPro" id="IPR044063">
    <property type="entry name" value="ZF_RING_GID"/>
</dbReference>
<feature type="domain" description="RING-Gid-type" evidence="9">
    <location>
        <begin position="363"/>
        <end position="432"/>
    </location>
</feature>
<feature type="domain" description="CTLH" evidence="8">
    <location>
        <begin position="220"/>
        <end position="266"/>
    </location>
</feature>
<evidence type="ECO:0000256" key="7">
    <source>
        <dbReference type="SAM" id="Phobius"/>
    </source>
</evidence>
<feature type="zinc finger region" description="RING-Gid-type" evidence="6">
    <location>
        <begin position="363"/>
        <end position="432"/>
    </location>
</feature>
<organism evidence="10">
    <name type="scientific">Daphnia magna</name>
    <dbReference type="NCBI Taxonomy" id="35525"/>
    <lineage>
        <taxon>Eukaryota</taxon>
        <taxon>Metazoa</taxon>
        <taxon>Ecdysozoa</taxon>
        <taxon>Arthropoda</taxon>
        <taxon>Crustacea</taxon>
        <taxon>Branchiopoda</taxon>
        <taxon>Diplostraca</taxon>
        <taxon>Cladocera</taxon>
        <taxon>Anomopoda</taxon>
        <taxon>Daphniidae</taxon>
        <taxon>Daphnia</taxon>
    </lineage>
</organism>
<dbReference type="AlphaFoldDB" id="A0A0P4XA94"/>
<dbReference type="GO" id="GO:0005737">
    <property type="term" value="C:cytoplasm"/>
    <property type="evidence" value="ECO:0007669"/>
    <property type="project" value="UniProtKB-SubCell"/>
</dbReference>
<keyword evidence="5" id="KW-0862">Zinc</keyword>
<dbReference type="EMBL" id="GDIP01247159">
    <property type="protein sequence ID" value="JAI76242.1"/>
    <property type="molecule type" value="Transcribed_RNA"/>
</dbReference>
<evidence type="ECO:0000256" key="1">
    <source>
        <dbReference type="ARBA" id="ARBA00004496"/>
    </source>
</evidence>
<dbReference type="GO" id="GO:0061630">
    <property type="term" value="F:ubiquitin protein ligase activity"/>
    <property type="evidence" value="ECO:0007669"/>
    <property type="project" value="InterPro"/>
</dbReference>
<dbReference type="InterPro" id="IPR024964">
    <property type="entry name" value="CTLH/CRA"/>
</dbReference>
<reference evidence="10" key="2">
    <citation type="submission" date="2015-10" db="EMBL/GenBank/DDBJ databases">
        <authorList>
            <person name="Gilbert D.G."/>
        </authorList>
    </citation>
    <scope>NUCLEOTIDE SEQUENCE</scope>
</reference>
<dbReference type="GO" id="GO:0008270">
    <property type="term" value="F:zinc ion binding"/>
    <property type="evidence" value="ECO:0007669"/>
    <property type="project" value="UniProtKB-KW"/>
</dbReference>
<keyword evidence="7" id="KW-0472">Membrane</keyword>
<dbReference type="PANTHER" id="PTHR12170:SF2">
    <property type="entry name" value="E3 UBIQUITIN-PROTEIN TRANSFERASE MAEA"/>
    <property type="match status" value="1"/>
</dbReference>
<evidence type="ECO:0000256" key="2">
    <source>
        <dbReference type="ARBA" id="ARBA00022490"/>
    </source>
</evidence>
<evidence type="ECO:0000313" key="10">
    <source>
        <dbReference type="EMBL" id="JAI76242.1"/>
    </source>
</evidence>
<evidence type="ECO:0000256" key="4">
    <source>
        <dbReference type="ARBA" id="ARBA00022771"/>
    </source>
</evidence>
<reference evidence="11 12" key="3">
    <citation type="submission" date="2016-03" db="EMBL/GenBank/DDBJ databases">
        <title>EvidentialGene: Evidence-directed Construction of Genes on Genomes.</title>
        <authorList>
            <person name="Gilbert D.G."/>
            <person name="Choi J.-H."/>
            <person name="Mockaitis K."/>
            <person name="Colbourne J."/>
            <person name="Pfrender M."/>
        </authorList>
    </citation>
    <scope>NUCLEOTIDE SEQUENCE [LARGE SCALE GENOMIC DNA]</scope>
    <source>
        <strain evidence="11 12">Xinb3</strain>
        <tissue evidence="11">Complete organism</tissue>
    </source>
</reference>
<keyword evidence="7" id="KW-1133">Transmembrane helix</keyword>
<reference evidence="10" key="1">
    <citation type="submission" date="2015-10" db="EMBL/GenBank/DDBJ databases">
        <title>Daphnia magna gene sets from two clonal populations assembled and annotated with EvidentialGene.</title>
        <authorList>
            <person name="Gilbert D."/>
            <person name="Podicheti R."/>
            <person name="Orsini L."/>
            <person name="Colbourne J."/>
            <person name="Pfrender M."/>
        </authorList>
    </citation>
    <scope>NUCLEOTIDE SEQUENCE</scope>
</reference>
<dbReference type="STRING" id="35525.A0A0P4XA94"/>
<feature type="transmembrane region" description="Helical" evidence="7">
    <location>
        <begin position="7"/>
        <end position="24"/>
    </location>
</feature>
<name>A0A0P4XA94_9CRUS</name>
<dbReference type="PROSITE" id="PS50897">
    <property type="entry name" value="CTLH"/>
    <property type="match status" value="1"/>
</dbReference>
<keyword evidence="2" id="KW-0963">Cytoplasm</keyword>
<dbReference type="PROSITE" id="PS51867">
    <property type="entry name" value="ZF_RING_GID"/>
    <property type="match status" value="1"/>
</dbReference>
<dbReference type="PANTHER" id="PTHR12170">
    <property type="entry name" value="MACROPHAGE ERYTHROBLAST ATTACHER-RELATED"/>
    <property type="match status" value="1"/>
</dbReference>
<dbReference type="GO" id="GO:0043161">
    <property type="term" value="P:proteasome-mediated ubiquitin-dependent protein catabolic process"/>
    <property type="evidence" value="ECO:0007669"/>
    <property type="project" value="InterPro"/>
</dbReference>
<keyword evidence="7" id="KW-0812">Transmembrane</keyword>
<evidence type="ECO:0000259" key="8">
    <source>
        <dbReference type="PROSITE" id="PS50897"/>
    </source>
</evidence>